<dbReference type="Proteomes" id="UP000193200">
    <property type="component" value="Unassembled WGS sequence"/>
</dbReference>
<evidence type="ECO:0000313" key="4">
    <source>
        <dbReference type="Proteomes" id="UP000193200"/>
    </source>
</evidence>
<dbReference type="InterPro" id="IPR011600">
    <property type="entry name" value="Pept_C14_caspase"/>
</dbReference>
<organism evidence="3 4">
    <name type="scientific">Oceanibacterium hippocampi</name>
    <dbReference type="NCBI Taxonomy" id="745714"/>
    <lineage>
        <taxon>Bacteria</taxon>
        <taxon>Pseudomonadati</taxon>
        <taxon>Pseudomonadota</taxon>
        <taxon>Alphaproteobacteria</taxon>
        <taxon>Sneathiellales</taxon>
        <taxon>Sneathiellaceae</taxon>
        <taxon>Oceanibacterium</taxon>
    </lineage>
</organism>
<evidence type="ECO:0000256" key="1">
    <source>
        <dbReference type="SAM" id="MobiDB-lite"/>
    </source>
</evidence>
<dbReference type="InterPro" id="IPR052039">
    <property type="entry name" value="Caspase-related_regulators"/>
</dbReference>
<name>A0A1Y5U2P5_9PROT</name>
<dbReference type="PANTHER" id="PTHR22576:SF37">
    <property type="entry name" value="MUCOSA-ASSOCIATED LYMPHOID TISSUE LYMPHOMA TRANSLOCATION PROTEIN 1"/>
    <property type="match status" value="1"/>
</dbReference>
<dbReference type="PROSITE" id="PS50208">
    <property type="entry name" value="CASPASE_P20"/>
    <property type="match status" value="1"/>
</dbReference>
<dbReference type="AlphaFoldDB" id="A0A1Y5U2P5"/>
<dbReference type="EMBL" id="FWFR01000004">
    <property type="protein sequence ID" value="SLN75732.1"/>
    <property type="molecule type" value="Genomic_DNA"/>
</dbReference>
<dbReference type="GO" id="GO:0006508">
    <property type="term" value="P:proteolysis"/>
    <property type="evidence" value="ECO:0007669"/>
    <property type="project" value="InterPro"/>
</dbReference>
<sequence length="550" mass="58742">MLILGSRAAYRLGLLFLFGIVAIFVRVDDAAAEKRLALVIGNGGYQSIGALANPSADAMLVASRLKALQFETTLLLDSNQMDMKRAIVDFGRELRRAGRDAIGLFYYAGHGIQSQGRNYLIPIEAAPTDQADLDLMGVEANWVLRQMETAGNQTNIVILDACRNNPLEATDRSVQRGLARIDAPTGSFIAYATAPGQTAVDGDGANSPFTLALANAMQTPGLPIEQMFKQVRIDVLRATNGRQTPWDSSSLVEDFYFTAMPAAVAIAPPPAAVAEPADANPVEQSLWQSVSQSADPGRLALFLQIFPNSRHAAEAQALMSKALADNMAAVITSGEANAKTPEKAQVVASAGNGNFEDRSADTTVPEKVEAEAPAKPAEPLSEHESIAFAQRSGALEDYQAYLAAYPNGVFADLARAEIAYLAKGTAVASVPATEPETPKTPSILTFDQPLLAGSAAIVGHSLRELAHSSPEYPPVKGLSPKYWKEQSCSNCHNWSPENLCTQGKFYQEKDPETLGRIPHPFGGDFKRALLAWANDGCVVDGGTEKAQAKE</sequence>
<reference evidence="3 4" key="1">
    <citation type="submission" date="2017-03" db="EMBL/GenBank/DDBJ databases">
        <authorList>
            <person name="Afonso C.L."/>
            <person name="Miller P.J."/>
            <person name="Scott M.A."/>
            <person name="Spackman E."/>
            <person name="Goraichik I."/>
            <person name="Dimitrov K.M."/>
            <person name="Suarez D.L."/>
            <person name="Swayne D.E."/>
        </authorList>
    </citation>
    <scope>NUCLEOTIDE SEQUENCE [LARGE SCALE GENOMIC DNA]</scope>
    <source>
        <strain evidence="3 4">CECT 7691</strain>
    </source>
</reference>
<dbReference type="OrthoDB" id="9816009at2"/>
<feature type="compositionally biased region" description="Basic and acidic residues" evidence="1">
    <location>
        <begin position="355"/>
        <end position="372"/>
    </location>
</feature>
<proteinExistence type="predicted"/>
<dbReference type="GO" id="GO:0004197">
    <property type="term" value="F:cysteine-type endopeptidase activity"/>
    <property type="evidence" value="ECO:0007669"/>
    <property type="project" value="InterPro"/>
</dbReference>
<feature type="domain" description="Caspase family p20" evidence="2">
    <location>
        <begin position="33"/>
        <end position="166"/>
    </location>
</feature>
<accession>A0A1Y5U2P5</accession>
<dbReference type="SUPFAM" id="SSF52129">
    <property type="entry name" value="Caspase-like"/>
    <property type="match status" value="1"/>
</dbReference>
<evidence type="ECO:0000259" key="2">
    <source>
        <dbReference type="PROSITE" id="PS50208"/>
    </source>
</evidence>
<dbReference type="Pfam" id="PF00656">
    <property type="entry name" value="Peptidase_C14"/>
    <property type="match status" value="1"/>
</dbReference>
<dbReference type="PANTHER" id="PTHR22576">
    <property type="entry name" value="MUCOSA ASSOCIATED LYMPHOID TISSUE LYMPHOMA TRANSLOCATION PROTEIN 1/PARACASPASE"/>
    <property type="match status" value="1"/>
</dbReference>
<keyword evidence="4" id="KW-1185">Reference proteome</keyword>
<evidence type="ECO:0000313" key="3">
    <source>
        <dbReference type="EMBL" id="SLN75732.1"/>
    </source>
</evidence>
<gene>
    <name evidence="3" type="ORF">OCH7691_03936</name>
</gene>
<dbReference type="InterPro" id="IPR029030">
    <property type="entry name" value="Caspase-like_dom_sf"/>
</dbReference>
<dbReference type="Gene3D" id="3.40.50.1460">
    <property type="match status" value="1"/>
</dbReference>
<dbReference type="InterPro" id="IPR001309">
    <property type="entry name" value="Pept_C14_p20"/>
</dbReference>
<feature type="region of interest" description="Disordered" evidence="1">
    <location>
        <begin position="352"/>
        <end position="382"/>
    </location>
</feature>
<protein>
    <submittedName>
        <fullName evidence="3">Caspase domain protein</fullName>
    </submittedName>
</protein>
<dbReference type="InParanoid" id="A0A1Y5U2P5"/>